<protein>
    <submittedName>
        <fullName evidence="1">Uu.00g099750.m01.CDS01</fullName>
    </submittedName>
</protein>
<evidence type="ECO:0000313" key="2">
    <source>
        <dbReference type="Proteomes" id="UP001295740"/>
    </source>
</evidence>
<dbReference type="InterPro" id="IPR011008">
    <property type="entry name" value="Dimeric_a/b-barrel"/>
</dbReference>
<proteinExistence type="predicted"/>
<dbReference type="Proteomes" id="UP001295740">
    <property type="component" value="Unassembled WGS sequence"/>
</dbReference>
<name>A0AAI8VCX8_9PEZI</name>
<dbReference type="AlphaFoldDB" id="A0AAI8VCX8"/>
<dbReference type="SUPFAM" id="SSF54909">
    <property type="entry name" value="Dimeric alpha+beta barrel"/>
    <property type="match status" value="1"/>
</dbReference>
<keyword evidence="2" id="KW-1185">Reference proteome</keyword>
<sequence length="109" mass="12860">MSLHVTVYVAPANVDRFKVAFKPVFDRVAAEPECLFFELYTDAAEPGKLSWVENWSKSTQWFAEYQMTKDYYKDYLAVTEPMFVKPREYHILERAGPDFFMVKTDPFPQ</sequence>
<comment type="caution">
    <text evidence="1">The sequence shown here is derived from an EMBL/GenBank/DDBJ whole genome shotgun (WGS) entry which is preliminary data.</text>
</comment>
<gene>
    <name evidence="1" type="ORF">KHLLAP_LOCUS3049</name>
</gene>
<accession>A0AAI8VCX8</accession>
<dbReference type="Gene3D" id="3.30.70.100">
    <property type="match status" value="1"/>
</dbReference>
<organism evidence="1 2">
    <name type="scientific">Anthostomella pinea</name>
    <dbReference type="NCBI Taxonomy" id="933095"/>
    <lineage>
        <taxon>Eukaryota</taxon>
        <taxon>Fungi</taxon>
        <taxon>Dikarya</taxon>
        <taxon>Ascomycota</taxon>
        <taxon>Pezizomycotina</taxon>
        <taxon>Sordariomycetes</taxon>
        <taxon>Xylariomycetidae</taxon>
        <taxon>Xylariales</taxon>
        <taxon>Xylariaceae</taxon>
        <taxon>Anthostomella</taxon>
    </lineage>
</organism>
<dbReference type="EMBL" id="CAUWAG010000004">
    <property type="protein sequence ID" value="CAJ2502581.1"/>
    <property type="molecule type" value="Genomic_DNA"/>
</dbReference>
<reference evidence="1" key="1">
    <citation type="submission" date="2023-10" db="EMBL/GenBank/DDBJ databases">
        <authorList>
            <person name="Hackl T."/>
        </authorList>
    </citation>
    <scope>NUCLEOTIDE SEQUENCE</scope>
</reference>
<evidence type="ECO:0000313" key="1">
    <source>
        <dbReference type="EMBL" id="CAJ2502581.1"/>
    </source>
</evidence>